<evidence type="ECO:0000256" key="3">
    <source>
        <dbReference type="ARBA" id="ARBA00022771"/>
    </source>
</evidence>
<feature type="region of interest" description="Disordered" evidence="6">
    <location>
        <begin position="1"/>
        <end position="47"/>
    </location>
</feature>
<dbReference type="OrthoDB" id="10057873at2759"/>
<dbReference type="PANTHER" id="PTHR46481:SF10">
    <property type="entry name" value="ZINC FINGER BED DOMAIN-CONTAINING PROTEIN 39"/>
    <property type="match status" value="1"/>
</dbReference>
<sequence>MQNTQKTQNIQRELLIHCHPPLKKESESETSSTDTTEGSNEDTGVSVSNYSALEKEQKKGKPNPLVINKYLNLEFASRRQLIQETAKDEKPRIILELYPRFKHPHEMMALDCQPFSIVTDEGFTTLMKVPKPRYRMPTLRKVTETIVEAYKLQVLQIKKELDENADYVNVTMVIWSSRNLGSYISVTGQWASKANGKLKIRCLAVWSMTGSHTGENIDTHLKTVFTEYGISTKVFVILRDNASNMARAMFIGEYTA</sequence>
<dbReference type="SUPFAM" id="SSF140996">
    <property type="entry name" value="Hermes dimerisation domain"/>
    <property type="match status" value="1"/>
</dbReference>
<dbReference type="PANTHER" id="PTHR46481">
    <property type="entry name" value="ZINC FINGER BED DOMAIN-CONTAINING PROTEIN 4"/>
    <property type="match status" value="1"/>
</dbReference>
<dbReference type="InterPro" id="IPR012337">
    <property type="entry name" value="RNaseH-like_sf"/>
</dbReference>
<dbReference type="InterPro" id="IPR052035">
    <property type="entry name" value="ZnF_BED_domain_contain"/>
</dbReference>
<evidence type="ECO:0000256" key="2">
    <source>
        <dbReference type="ARBA" id="ARBA00022723"/>
    </source>
</evidence>
<organism evidence="7 8">
    <name type="scientific">Paramuricea clavata</name>
    <name type="common">Red gorgonian</name>
    <name type="synonym">Violescent sea-whip</name>
    <dbReference type="NCBI Taxonomy" id="317549"/>
    <lineage>
        <taxon>Eukaryota</taxon>
        <taxon>Metazoa</taxon>
        <taxon>Cnidaria</taxon>
        <taxon>Anthozoa</taxon>
        <taxon>Octocorallia</taxon>
        <taxon>Malacalcyonacea</taxon>
        <taxon>Plexauridae</taxon>
        <taxon>Paramuricea</taxon>
    </lineage>
</organism>
<comment type="subcellular location">
    <subcellularLocation>
        <location evidence="1">Nucleus</location>
    </subcellularLocation>
</comment>
<accession>A0A6S7HLQ8</accession>
<evidence type="ECO:0000313" key="7">
    <source>
        <dbReference type="EMBL" id="CAB4006224.1"/>
    </source>
</evidence>
<evidence type="ECO:0000256" key="4">
    <source>
        <dbReference type="ARBA" id="ARBA00022833"/>
    </source>
</evidence>
<dbReference type="SUPFAM" id="SSF53098">
    <property type="entry name" value="Ribonuclease H-like"/>
    <property type="match status" value="1"/>
</dbReference>
<feature type="compositionally biased region" description="Low complexity" evidence="6">
    <location>
        <begin position="29"/>
        <end position="44"/>
    </location>
</feature>
<keyword evidence="8" id="KW-1185">Reference proteome</keyword>
<reference evidence="7" key="1">
    <citation type="submission" date="2020-04" db="EMBL/GenBank/DDBJ databases">
        <authorList>
            <person name="Alioto T."/>
            <person name="Alioto T."/>
            <person name="Gomez Garrido J."/>
        </authorList>
    </citation>
    <scope>NUCLEOTIDE SEQUENCE</scope>
    <source>
        <strain evidence="7">A484AB</strain>
    </source>
</reference>
<keyword evidence="4" id="KW-0862">Zinc</keyword>
<protein>
    <submittedName>
        <fullName evidence="7">Zinc finger BED domain-containing 4-like</fullName>
    </submittedName>
</protein>
<dbReference type="GO" id="GO:0005634">
    <property type="term" value="C:nucleus"/>
    <property type="evidence" value="ECO:0007669"/>
    <property type="project" value="UniProtKB-SubCell"/>
</dbReference>
<keyword evidence="2" id="KW-0479">Metal-binding</keyword>
<dbReference type="EMBL" id="CACRXK020005449">
    <property type="protein sequence ID" value="CAB4006224.1"/>
    <property type="molecule type" value="Genomic_DNA"/>
</dbReference>
<keyword evidence="5" id="KW-0539">Nucleus</keyword>
<feature type="compositionally biased region" description="Polar residues" evidence="6">
    <location>
        <begin position="1"/>
        <end position="11"/>
    </location>
</feature>
<name>A0A6S7HLQ8_PARCT</name>
<proteinExistence type="predicted"/>
<dbReference type="AlphaFoldDB" id="A0A6S7HLQ8"/>
<evidence type="ECO:0000256" key="6">
    <source>
        <dbReference type="SAM" id="MobiDB-lite"/>
    </source>
</evidence>
<keyword evidence="3" id="KW-0863">Zinc-finger</keyword>
<evidence type="ECO:0000256" key="5">
    <source>
        <dbReference type="ARBA" id="ARBA00023242"/>
    </source>
</evidence>
<dbReference type="Proteomes" id="UP001152795">
    <property type="component" value="Unassembled WGS sequence"/>
</dbReference>
<gene>
    <name evidence="7" type="ORF">PACLA_8A008879</name>
</gene>
<dbReference type="GO" id="GO:0008270">
    <property type="term" value="F:zinc ion binding"/>
    <property type="evidence" value="ECO:0007669"/>
    <property type="project" value="UniProtKB-KW"/>
</dbReference>
<comment type="caution">
    <text evidence="7">The sequence shown here is derived from an EMBL/GenBank/DDBJ whole genome shotgun (WGS) entry which is preliminary data.</text>
</comment>
<evidence type="ECO:0000256" key="1">
    <source>
        <dbReference type="ARBA" id="ARBA00004123"/>
    </source>
</evidence>
<evidence type="ECO:0000313" key="8">
    <source>
        <dbReference type="Proteomes" id="UP001152795"/>
    </source>
</evidence>